<evidence type="ECO:0000313" key="1">
    <source>
        <dbReference type="EMBL" id="ADH93251.1"/>
    </source>
</evidence>
<keyword evidence="2" id="KW-1185">Reference proteome</keyword>
<protein>
    <recommendedName>
        <fullName evidence="3">Lipoprotein</fullName>
    </recommendedName>
</protein>
<evidence type="ECO:0000313" key="2">
    <source>
        <dbReference type="Proteomes" id="UP000000376"/>
    </source>
</evidence>
<name>D7BKS1_ARCHD</name>
<proteinExistence type="predicted"/>
<organism evidence="1 2">
    <name type="scientific">Arcanobacterium haemolyticum (strain ATCC 9345 / DSM 20595 / CCM 5947 / CCUG 17215 / LMG 16163 / NBRC 15585 / NCTC 8452 / 11018)</name>
    <dbReference type="NCBI Taxonomy" id="644284"/>
    <lineage>
        <taxon>Bacteria</taxon>
        <taxon>Bacillati</taxon>
        <taxon>Actinomycetota</taxon>
        <taxon>Actinomycetes</taxon>
        <taxon>Actinomycetales</taxon>
        <taxon>Actinomycetaceae</taxon>
        <taxon>Arcanobacterium</taxon>
    </lineage>
</organism>
<dbReference type="KEGG" id="ahe:Arch_1559"/>
<dbReference type="RefSeq" id="WP_013170741.1">
    <property type="nucleotide sequence ID" value="NC_014218.1"/>
</dbReference>
<dbReference type="AlphaFoldDB" id="D7BKS1"/>
<sequence length="117" mass="12496">MEVGRQRTAEGVLALCLGAGCSGATASYLRAEDVTRDDNGTVWVKRYDMVHAVPVSAVFAGVVEELAARKDPHEYVLGRGENPCGTRGSTSGGTSMCFPAGFARRGPLRCALRYEEK</sequence>
<dbReference type="HOGENOM" id="CLU_2079863_0_0_11"/>
<dbReference type="eggNOG" id="ENOG50343G7">
    <property type="taxonomic scope" value="Bacteria"/>
</dbReference>
<gene>
    <name evidence="1" type="ordered locus">Arch_1559</name>
</gene>
<dbReference type="PROSITE" id="PS51257">
    <property type="entry name" value="PROKAR_LIPOPROTEIN"/>
    <property type="match status" value="1"/>
</dbReference>
<accession>D7BKS1</accession>
<dbReference type="EMBL" id="CP002045">
    <property type="protein sequence ID" value="ADH93251.1"/>
    <property type="molecule type" value="Genomic_DNA"/>
</dbReference>
<dbReference type="STRING" id="644284.Arch_1559"/>
<dbReference type="Proteomes" id="UP000000376">
    <property type="component" value="Chromosome"/>
</dbReference>
<reference evidence="1 2" key="1">
    <citation type="journal article" date="2010" name="Stand. Genomic Sci.">
        <title>Complete genome sequence of Arcanobacterium haemolyticum type strain (11018).</title>
        <authorList>
            <person name="Yasawong M."/>
            <person name="Teshima H."/>
            <person name="Lapidus A."/>
            <person name="Nolan M."/>
            <person name="Lucas S."/>
            <person name="Glavina Del Rio T."/>
            <person name="Tice H."/>
            <person name="Cheng J."/>
            <person name="Bruce D."/>
            <person name="Detter C."/>
            <person name="Tapia R."/>
            <person name="Han C."/>
            <person name="Goodwin L."/>
            <person name="Pitluck S."/>
            <person name="Liolios K."/>
            <person name="Ivanova N."/>
            <person name="Mavromatis K."/>
            <person name="Mikhailova N."/>
            <person name="Pati A."/>
            <person name="Chen A."/>
            <person name="Palaniappan K."/>
            <person name="Land M."/>
            <person name="Hauser L."/>
            <person name="Chang Y."/>
            <person name="Jeffries C."/>
            <person name="Rohde M."/>
            <person name="Sikorski J."/>
            <person name="Pukall R."/>
            <person name="Goker M."/>
            <person name="Woyke T."/>
            <person name="Bristow J."/>
            <person name="Eisen J."/>
            <person name="Markowitz V."/>
            <person name="Hugenholtz P."/>
            <person name="Kyrpides N."/>
            <person name="Klenk H."/>
        </authorList>
    </citation>
    <scope>NUCLEOTIDE SEQUENCE [LARGE SCALE GENOMIC DNA]</scope>
    <source>
        <strain evidence="2">ATCC 9345 / DSM 20595 / CCUG 17215 / LMG 16163 / NBRC 15585 / NCTC 8452 / 11018</strain>
    </source>
</reference>
<evidence type="ECO:0008006" key="3">
    <source>
        <dbReference type="Google" id="ProtNLM"/>
    </source>
</evidence>